<keyword evidence="3" id="KW-1185">Reference proteome</keyword>
<proteinExistence type="predicted"/>
<dbReference type="Proteomes" id="UP000095751">
    <property type="component" value="Unassembled WGS sequence"/>
</dbReference>
<dbReference type="KEGG" id="fcy:FRACYDRAFT_234665"/>
<evidence type="ECO:0000256" key="1">
    <source>
        <dbReference type="SAM" id="MobiDB-lite"/>
    </source>
</evidence>
<protein>
    <submittedName>
        <fullName evidence="2">Uncharacterized protein</fullName>
    </submittedName>
</protein>
<feature type="compositionally biased region" description="Basic and acidic residues" evidence="1">
    <location>
        <begin position="1"/>
        <end position="11"/>
    </location>
</feature>
<dbReference type="InParanoid" id="A0A1E7FSC1"/>
<evidence type="ECO:0000313" key="3">
    <source>
        <dbReference type="Proteomes" id="UP000095751"/>
    </source>
</evidence>
<dbReference type="EMBL" id="KV784354">
    <property type="protein sequence ID" value="OEU21036.1"/>
    <property type="molecule type" value="Genomic_DNA"/>
</dbReference>
<feature type="region of interest" description="Disordered" evidence="1">
    <location>
        <begin position="942"/>
        <end position="962"/>
    </location>
</feature>
<sequence>MTWKDNNNREDNESESSLLRRSKDKIDKRRMGQRSLYKQHRSDVQNKIEYYDINNKATDTAVYRRRVVVPYQEDHISTESSYKMECCCSKSLLSLAELCGDVGDCGQDLNSINDSSSTRRFVLPPTTMRDDDDNMLSDRDYESECREKYTVPDEEDEFEIGIDGDEYCSDHDESTPIYYNIDDSLSRNTIVSCSSKSKDVLPLNNNEDYGSWDYTVIPTGIPEIESCHHADMLNVQKLRHFSIALVVFTFRIMSRWQFHLEHDSSKGQLILVQDSNTEFMGKLLHEVLIWMYSAKLIHIQAEINNPILGDCHPFVVASSTETFDFDVYFSSDSNPDSSSSSNYDSDSYCYSVDSSKFEDGGNNKNGVVNLSGFVVPEYVENFSMSLDQATDLSQDFVNAHIQFIEIDAQYAVQFFPDKVDSNDVESMYSALATRAVYNVLLIMSSQSSDEEGNETGTTFDVQNTKASATEIMNRIHKQLPSYTCESTAQNLPQVQQKILNDLFALSQSSSPCDHIFYESESSCEISLGPRASFSSIGCELEHKMTQVDGSDDNSILISIRRDRPFDTNSEYDVFSNWSNLDLDPCGSFEGTGTDFDRKGPDVDLCENVKENQENNYIEITLKDNFEIQGRNRILSPISNRQDNRIVLLSTNGDYLESKLLLLETKGGKSSQDMKKIVSTDGDSCTRRISNETIANDTQSLYTELSHLTIEKPVVENVWSVSPIVNSFSSSSDGILKSRSDVPGMTYAESQHTDEDTKTLKLGEYWESLLNHQSFSSRSTATYFYNEMTNISSCKDPSGQYSDGNYSECSSIGCRGVKYDEYDPFEAAKNIPEVYSDMENDTSQHTQAYRATQDLVSKNRGVQANSPNVRDDYDQLTLDSISGLCGSIETIYFDGNNNNRFVTLKPSTEGIEIAEAPTSYCSIQNTDVSVRKIVDEQALKKIPNASTEKRQSGKSSWGVKKIN</sequence>
<gene>
    <name evidence="2" type="ORF">FRACYDRAFT_234665</name>
</gene>
<feature type="region of interest" description="Disordered" evidence="1">
    <location>
        <begin position="1"/>
        <end position="40"/>
    </location>
</feature>
<accession>A0A1E7FSC1</accession>
<reference evidence="2 3" key="1">
    <citation type="submission" date="2016-09" db="EMBL/GenBank/DDBJ databases">
        <title>Extensive genetic diversity and differential bi-allelic expression allows diatom success in the polar Southern Ocean.</title>
        <authorList>
            <consortium name="DOE Joint Genome Institute"/>
            <person name="Mock T."/>
            <person name="Otillar R.P."/>
            <person name="Strauss J."/>
            <person name="Dupont C."/>
            <person name="Frickenhaus S."/>
            <person name="Maumus F."/>
            <person name="Mcmullan M."/>
            <person name="Sanges R."/>
            <person name="Schmutz J."/>
            <person name="Toseland A."/>
            <person name="Valas R."/>
            <person name="Veluchamy A."/>
            <person name="Ward B.J."/>
            <person name="Allen A."/>
            <person name="Barry K."/>
            <person name="Falciatore A."/>
            <person name="Ferrante M."/>
            <person name="Fortunato A.E."/>
            <person name="Gloeckner G."/>
            <person name="Gruber A."/>
            <person name="Hipkin R."/>
            <person name="Janech M."/>
            <person name="Kroth P."/>
            <person name="Leese F."/>
            <person name="Lindquist E."/>
            <person name="Lyon B.R."/>
            <person name="Martin J."/>
            <person name="Mayer C."/>
            <person name="Parker M."/>
            <person name="Quesneville H."/>
            <person name="Raymond J."/>
            <person name="Uhlig C."/>
            <person name="Valentin K.U."/>
            <person name="Worden A.Z."/>
            <person name="Armbrust E.V."/>
            <person name="Bowler C."/>
            <person name="Green B."/>
            <person name="Moulton V."/>
            <person name="Van Oosterhout C."/>
            <person name="Grigoriev I."/>
        </authorList>
    </citation>
    <scope>NUCLEOTIDE SEQUENCE [LARGE SCALE GENOMIC DNA]</scope>
    <source>
        <strain evidence="2 3">CCMP1102</strain>
    </source>
</reference>
<dbReference type="AlphaFoldDB" id="A0A1E7FSC1"/>
<name>A0A1E7FSC1_9STRA</name>
<organism evidence="2 3">
    <name type="scientific">Fragilariopsis cylindrus CCMP1102</name>
    <dbReference type="NCBI Taxonomy" id="635003"/>
    <lineage>
        <taxon>Eukaryota</taxon>
        <taxon>Sar</taxon>
        <taxon>Stramenopiles</taxon>
        <taxon>Ochrophyta</taxon>
        <taxon>Bacillariophyta</taxon>
        <taxon>Bacillariophyceae</taxon>
        <taxon>Bacillariophycidae</taxon>
        <taxon>Bacillariales</taxon>
        <taxon>Bacillariaceae</taxon>
        <taxon>Fragilariopsis</taxon>
    </lineage>
</organism>
<evidence type="ECO:0000313" key="2">
    <source>
        <dbReference type="EMBL" id="OEU21036.1"/>
    </source>
</evidence>